<dbReference type="PANTHER" id="PTHR43135">
    <property type="entry name" value="ALPHA-D-RIBOSE 1-METHYLPHOSPHONATE 5-TRIPHOSPHATE DIPHOSPHATASE"/>
    <property type="match status" value="1"/>
</dbReference>
<keyword evidence="3" id="KW-1185">Reference proteome</keyword>
<dbReference type="Gene3D" id="2.30.40.10">
    <property type="entry name" value="Urease, subunit C, domain 1"/>
    <property type="match status" value="1"/>
</dbReference>
<dbReference type="RefSeq" id="WP_317488945.1">
    <property type="nucleotide sequence ID" value="NZ_CP136051.1"/>
</dbReference>
<dbReference type="Pfam" id="PF01979">
    <property type="entry name" value="Amidohydro_1"/>
    <property type="match status" value="1"/>
</dbReference>
<dbReference type="Gene3D" id="3.20.20.140">
    <property type="entry name" value="Metal-dependent hydrolases"/>
    <property type="match status" value="1"/>
</dbReference>
<dbReference type="EMBL" id="CP136051">
    <property type="protein sequence ID" value="WOK06216.1"/>
    <property type="molecule type" value="Genomic_DNA"/>
</dbReference>
<dbReference type="InterPro" id="IPR051781">
    <property type="entry name" value="Metallo-dep_Hydrolase"/>
</dbReference>
<name>A0ABZ0IR69_9BACT</name>
<reference evidence="2 3" key="1">
    <citation type="journal article" date="2023" name="Microbiol. Resour. Announc.">
        <title>Complete Genome Sequence of Imperialibacter roseus strain P4T.</title>
        <authorList>
            <person name="Tizabi D.R."/>
            <person name="Bachvaroff T."/>
            <person name="Hill R.T."/>
        </authorList>
    </citation>
    <scope>NUCLEOTIDE SEQUENCE [LARGE SCALE GENOMIC DNA]</scope>
    <source>
        <strain evidence="2 3">P4T</strain>
    </source>
</reference>
<dbReference type="SUPFAM" id="SSF51556">
    <property type="entry name" value="Metallo-dependent hydrolases"/>
    <property type="match status" value="1"/>
</dbReference>
<evidence type="ECO:0000313" key="3">
    <source>
        <dbReference type="Proteomes" id="UP001302349"/>
    </source>
</evidence>
<dbReference type="InterPro" id="IPR011059">
    <property type="entry name" value="Metal-dep_hydrolase_composite"/>
</dbReference>
<feature type="domain" description="Amidohydrolase-related" evidence="1">
    <location>
        <begin position="80"/>
        <end position="424"/>
    </location>
</feature>
<accession>A0ABZ0IR69</accession>
<dbReference type="InterPro" id="IPR006680">
    <property type="entry name" value="Amidohydro-rel"/>
</dbReference>
<organism evidence="2 3">
    <name type="scientific">Imperialibacter roseus</name>
    <dbReference type="NCBI Taxonomy" id="1324217"/>
    <lineage>
        <taxon>Bacteria</taxon>
        <taxon>Pseudomonadati</taxon>
        <taxon>Bacteroidota</taxon>
        <taxon>Cytophagia</taxon>
        <taxon>Cytophagales</taxon>
        <taxon>Flammeovirgaceae</taxon>
        <taxon>Imperialibacter</taxon>
    </lineage>
</organism>
<evidence type="ECO:0000313" key="2">
    <source>
        <dbReference type="EMBL" id="WOK06216.1"/>
    </source>
</evidence>
<protein>
    <submittedName>
        <fullName evidence="2">Amidohydrolase family protein</fullName>
    </submittedName>
</protein>
<sequence length="427" mass="45565">MLLQKYFKVVFYLLAVLCLNARISHAQSLLLKPDRVFDGEKMLATGTVVLLEDGKVAYVGPESGAKVGKNTKTMTLPGQTLLPGLIEGHSHVLLHPYNEVSWNDQVLKESTAERVARGTVHLRKSLEAGITTMRDLGSEGAGYADVGLRTALEKDVIQGPTLLVAGPAIVATGSYGPKGFHDGVAVPLGAETADGHDDLIKVVRDQIGKGADLIKVYADYRWGLNKTAAPTFTLGELKLIVEVAESSDRQVVAHASTKEGMRRAILAGVKTIEHGDDLDEEIAKLMKEHGVALCPTLGAVEAIASYGGWKKGTDADTDRIEKKKASMTLALTSGIDILFGGDVGVFSHGNNVYELELMNEYGMSALACLQSATSVNARVFGISDKVGKIENGLVADLVAVEGDPSKNIRDLRKVKLVVQAGKVVVEK</sequence>
<dbReference type="SUPFAM" id="SSF51338">
    <property type="entry name" value="Composite domain of metallo-dependent hydrolases"/>
    <property type="match status" value="1"/>
</dbReference>
<gene>
    <name evidence="2" type="ORF">RT717_24370</name>
</gene>
<proteinExistence type="predicted"/>
<dbReference type="PANTHER" id="PTHR43135:SF3">
    <property type="entry name" value="ALPHA-D-RIBOSE 1-METHYLPHOSPHONATE 5-TRIPHOSPHATE DIPHOSPHATASE"/>
    <property type="match status" value="1"/>
</dbReference>
<dbReference type="CDD" id="cd01299">
    <property type="entry name" value="Met_dep_hydrolase_A"/>
    <property type="match status" value="1"/>
</dbReference>
<dbReference type="InterPro" id="IPR057744">
    <property type="entry name" value="OTAase-like"/>
</dbReference>
<dbReference type="Proteomes" id="UP001302349">
    <property type="component" value="Chromosome"/>
</dbReference>
<evidence type="ECO:0000259" key="1">
    <source>
        <dbReference type="Pfam" id="PF01979"/>
    </source>
</evidence>
<dbReference type="InterPro" id="IPR032466">
    <property type="entry name" value="Metal_Hydrolase"/>
</dbReference>